<accession>A0ABS6DSF9</accession>
<gene>
    <name evidence="1" type="ORF">KQ878_03650</name>
</gene>
<evidence type="ECO:0000313" key="2">
    <source>
        <dbReference type="Proteomes" id="UP000812267"/>
    </source>
</evidence>
<comment type="caution">
    <text evidence="1">The sequence shown here is derived from an EMBL/GenBank/DDBJ whole genome shotgun (WGS) entry which is preliminary data.</text>
</comment>
<protein>
    <recommendedName>
        <fullName evidence="3">Restriction endonuclease</fullName>
    </recommendedName>
</protein>
<name>A0ABS6DSF9_9MOLU</name>
<dbReference type="RefSeq" id="WP_216567965.1">
    <property type="nucleotide sequence ID" value="NZ_JAHMHK010000012.1"/>
</dbReference>
<evidence type="ECO:0008006" key="3">
    <source>
        <dbReference type="Google" id="ProtNLM"/>
    </source>
</evidence>
<reference evidence="1" key="1">
    <citation type="submission" date="2021-06" db="EMBL/GenBank/DDBJ databases">
        <title>Novel Mycoplasma species detected in California sea lions (Zalophus californianus) from the USA.</title>
        <authorList>
            <person name="Volokhov D.V."/>
            <person name="Furtak V.A."/>
            <person name="Zagorodnyaya T.A."/>
        </authorList>
    </citation>
    <scope>NUCLEOTIDE SEQUENCE [LARGE SCALE GENOMIC DNA]</scope>
    <source>
        <strain evidence="1">CSL 4779</strain>
    </source>
</reference>
<proteinExistence type="predicted"/>
<dbReference type="EMBL" id="JAHMHK010000012">
    <property type="protein sequence ID" value="MBU4693958.1"/>
    <property type="molecule type" value="Genomic_DNA"/>
</dbReference>
<organism evidence="1 2">
    <name type="scientific">Mycoplasma zalophidermidis</name>
    <dbReference type="NCBI Taxonomy" id="398174"/>
    <lineage>
        <taxon>Bacteria</taxon>
        <taxon>Bacillati</taxon>
        <taxon>Mycoplasmatota</taxon>
        <taxon>Mollicutes</taxon>
        <taxon>Mycoplasmataceae</taxon>
        <taxon>Mycoplasma</taxon>
    </lineage>
</organism>
<keyword evidence="2" id="KW-1185">Reference proteome</keyword>
<dbReference type="Proteomes" id="UP000812267">
    <property type="component" value="Unassembled WGS sequence"/>
</dbReference>
<sequence>MNEIERKLEELFDKGEFKKIDLRFVKEGVDVLQQINLVQQKYNKNDTDTFINELRDSIVGNVLGYGLVNIRKHGFDCKKENKKIYLEVKDASFSSDSWQATFNDTTLEKAKAFQDPRLYLALAVWKGASDLLFICYGQNKKIGEFLEQKVNAFKNEGKNVRSTQSITLSKLVFTYGFKIFPVSKSKEEIKQLLLLANKSFNKLTDDMFGILN</sequence>
<evidence type="ECO:0000313" key="1">
    <source>
        <dbReference type="EMBL" id="MBU4693958.1"/>
    </source>
</evidence>